<dbReference type="AlphaFoldDB" id="A0A225W263"/>
<keyword evidence="2" id="KW-1185">Reference proteome</keyword>
<proteinExistence type="predicted"/>
<comment type="caution">
    <text evidence="1">The sequence shown here is derived from an EMBL/GenBank/DDBJ whole genome shotgun (WGS) entry which is preliminary data.</text>
</comment>
<reference evidence="2" key="1">
    <citation type="submission" date="2017-03" db="EMBL/GenBank/DDBJ databases">
        <title>Phytopthora megakarya and P. palmivora, two closely related causual agents of cacao black pod achieved similar genome size and gene model numbers by different mechanisms.</title>
        <authorList>
            <person name="Ali S."/>
            <person name="Shao J."/>
            <person name="Larry D.J."/>
            <person name="Kronmiller B."/>
            <person name="Shen D."/>
            <person name="Strem M.D."/>
            <person name="Melnick R.L."/>
            <person name="Guiltinan M.J."/>
            <person name="Tyler B.M."/>
            <person name="Meinhardt L.W."/>
            <person name="Bailey B.A."/>
        </authorList>
    </citation>
    <scope>NUCLEOTIDE SEQUENCE [LARGE SCALE GENOMIC DNA]</scope>
    <source>
        <strain evidence="2">zdho120</strain>
    </source>
</reference>
<dbReference type="EMBL" id="NBNE01002030">
    <property type="protein sequence ID" value="OWZ11776.1"/>
    <property type="molecule type" value="Genomic_DNA"/>
</dbReference>
<protein>
    <submittedName>
        <fullName evidence="1">Uncharacterized protein</fullName>
    </submittedName>
</protein>
<evidence type="ECO:0000313" key="2">
    <source>
        <dbReference type="Proteomes" id="UP000198211"/>
    </source>
</evidence>
<name>A0A225W263_9STRA</name>
<evidence type="ECO:0000313" key="1">
    <source>
        <dbReference type="EMBL" id="OWZ11776.1"/>
    </source>
</evidence>
<dbReference type="Proteomes" id="UP000198211">
    <property type="component" value="Unassembled WGS sequence"/>
</dbReference>
<gene>
    <name evidence="1" type="ORF">PHMEG_00015153</name>
</gene>
<organism evidence="1 2">
    <name type="scientific">Phytophthora megakarya</name>
    <dbReference type="NCBI Taxonomy" id="4795"/>
    <lineage>
        <taxon>Eukaryota</taxon>
        <taxon>Sar</taxon>
        <taxon>Stramenopiles</taxon>
        <taxon>Oomycota</taxon>
        <taxon>Peronosporomycetes</taxon>
        <taxon>Peronosporales</taxon>
        <taxon>Peronosporaceae</taxon>
        <taxon>Phytophthora</taxon>
    </lineage>
</organism>
<sequence length="82" mass="9347">MNPFPIIVIAPLQDNLQAERKKLGRSQQKRVECGSTMNKCGEAVTQVADWDDGLRVDEQEHQLNVCRGGMFRVSQIHWPIID</sequence>
<accession>A0A225W263</accession>